<dbReference type="Pfam" id="PF01467">
    <property type="entry name" value="CTP_transf_like"/>
    <property type="match status" value="1"/>
</dbReference>
<protein>
    <recommendedName>
        <fullName evidence="11">Probable nicotinate-nucleotide adenylyltransferase</fullName>
        <ecNumber evidence="11">2.7.7.18</ecNumber>
    </recommendedName>
    <alternativeName>
        <fullName evidence="11">Deamido-NAD(+) diphosphorylase</fullName>
    </alternativeName>
    <alternativeName>
        <fullName evidence="11">Deamido-NAD(+) pyrophosphorylase</fullName>
    </alternativeName>
    <alternativeName>
        <fullName evidence="11">Nicotinate mononucleotide adenylyltransferase</fullName>
        <shortName evidence="11">NaMN adenylyltransferase</shortName>
    </alternativeName>
</protein>
<dbReference type="HAMAP" id="MF_00244">
    <property type="entry name" value="NaMN_adenylyltr"/>
    <property type="match status" value="1"/>
</dbReference>
<dbReference type="STRING" id="34059.A9308_04255"/>
<dbReference type="GO" id="GO:0004515">
    <property type="term" value="F:nicotinate-nucleotide adenylyltransferase activity"/>
    <property type="evidence" value="ECO:0007669"/>
    <property type="project" value="UniProtKB-UniRule"/>
</dbReference>
<dbReference type="EC" id="2.7.7.18" evidence="11"/>
<dbReference type="GO" id="GO:0005524">
    <property type="term" value="F:ATP binding"/>
    <property type="evidence" value="ECO:0007669"/>
    <property type="project" value="UniProtKB-KW"/>
</dbReference>
<sequence>MKPTPTIRVWLGGSFDPVHVGHVAMLQHVHQRLRQAVPDLPIVTSFLPTAGSPLKASPTANAHRLAMLQLVLAKIPYLTLDDSEIHQPPPVYTINTLITFAKRYPNDIRIFVLGDDSASNLARWRRGDELLDWANLWIMARAGQNDAATPSIDKALRQFFSPQQNIIAEQTLDLINTHKNLILIDDFMPPTTASRDIRAWLADLGQANLAPTDHAMSRDVLLTNLHNALPPAVLAYIRQHNLYGVNCNLPTHLL</sequence>
<dbReference type="EMBL" id="LZMZ01000009">
    <property type="protein sequence ID" value="OBX79854.1"/>
    <property type="molecule type" value="Genomic_DNA"/>
</dbReference>
<dbReference type="UniPathway" id="UPA00253">
    <property type="reaction ID" value="UER00332"/>
</dbReference>
<proteinExistence type="inferred from homology"/>
<dbReference type="RefSeq" id="WP_067235233.1">
    <property type="nucleotide sequence ID" value="NZ_LZMZ01000009.1"/>
</dbReference>
<name>A0A1B8QDS9_9GAMM</name>
<comment type="catalytic activity">
    <reaction evidence="10 11">
        <text>nicotinate beta-D-ribonucleotide + ATP + H(+) = deamido-NAD(+) + diphosphate</text>
        <dbReference type="Rhea" id="RHEA:22860"/>
        <dbReference type="ChEBI" id="CHEBI:15378"/>
        <dbReference type="ChEBI" id="CHEBI:30616"/>
        <dbReference type="ChEBI" id="CHEBI:33019"/>
        <dbReference type="ChEBI" id="CHEBI:57502"/>
        <dbReference type="ChEBI" id="CHEBI:58437"/>
        <dbReference type="EC" id="2.7.7.18"/>
    </reaction>
</comment>
<dbReference type="SUPFAM" id="SSF52374">
    <property type="entry name" value="Nucleotidylyl transferase"/>
    <property type="match status" value="1"/>
</dbReference>
<evidence type="ECO:0000313" key="14">
    <source>
        <dbReference type="Proteomes" id="UP000092508"/>
    </source>
</evidence>
<dbReference type="AlphaFoldDB" id="A0A1B8QDS9"/>
<keyword evidence="4 11" id="KW-0662">Pyridine nucleotide biosynthesis</keyword>
<accession>A0A1B8QDS9</accession>
<reference evidence="13 14" key="1">
    <citation type="submission" date="2016-06" db="EMBL/GenBank/DDBJ databases">
        <title>Draft genome of Moraxella atlantae CCUG 66109.</title>
        <authorList>
            <person name="Salva-Serra F."/>
            <person name="Engstrom-Jakobsson H."/>
            <person name="Thorell K."/>
            <person name="Gonzales-Siles L."/>
            <person name="Karlsson R."/>
            <person name="Boulund F."/>
            <person name="Engstrand L."/>
            <person name="Kristiansson E."/>
            <person name="Moore E."/>
        </authorList>
    </citation>
    <scope>NUCLEOTIDE SEQUENCE [LARGE SCALE GENOMIC DNA]</scope>
    <source>
        <strain evidence="13 14">CCUG 66109</strain>
    </source>
</reference>
<dbReference type="InterPro" id="IPR004821">
    <property type="entry name" value="Cyt_trans-like"/>
</dbReference>
<evidence type="ECO:0000256" key="3">
    <source>
        <dbReference type="ARBA" id="ARBA00009014"/>
    </source>
</evidence>
<evidence type="ECO:0000256" key="1">
    <source>
        <dbReference type="ARBA" id="ARBA00002324"/>
    </source>
</evidence>
<evidence type="ECO:0000256" key="11">
    <source>
        <dbReference type="HAMAP-Rule" id="MF_00244"/>
    </source>
</evidence>
<evidence type="ECO:0000313" key="13">
    <source>
        <dbReference type="EMBL" id="OBX79854.1"/>
    </source>
</evidence>
<dbReference type="OrthoDB" id="5295945at2"/>
<comment type="caution">
    <text evidence="13">The sequence shown here is derived from an EMBL/GenBank/DDBJ whole genome shotgun (WGS) entry which is preliminary data.</text>
</comment>
<evidence type="ECO:0000256" key="9">
    <source>
        <dbReference type="ARBA" id="ARBA00023027"/>
    </source>
</evidence>
<evidence type="ECO:0000256" key="8">
    <source>
        <dbReference type="ARBA" id="ARBA00022840"/>
    </source>
</evidence>
<dbReference type="CDD" id="cd02165">
    <property type="entry name" value="NMNAT"/>
    <property type="match status" value="1"/>
</dbReference>
<evidence type="ECO:0000256" key="7">
    <source>
        <dbReference type="ARBA" id="ARBA00022741"/>
    </source>
</evidence>
<evidence type="ECO:0000256" key="10">
    <source>
        <dbReference type="ARBA" id="ARBA00048721"/>
    </source>
</evidence>
<evidence type="ECO:0000256" key="5">
    <source>
        <dbReference type="ARBA" id="ARBA00022679"/>
    </source>
</evidence>
<dbReference type="Gene3D" id="3.40.50.620">
    <property type="entry name" value="HUPs"/>
    <property type="match status" value="1"/>
</dbReference>
<keyword evidence="8 11" id="KW-0067">ATP-binding</keyword>
<gene>
    <name evidence="11" type="primary">nadD</name>
    <name evidence="13" type="ORF">A9308_04255</name>
</gene>
<dbReference type="GO" id="GO:0009435">
    <property type="term" value="P:NAD+ biosynthetic process"/>
    <property type="evidence" value="ECO:0007669"/>
    <property type="project" value="UniProtKB-UniRule"/>
</dbReference>
<evidence type="ECO:0000256" key="2">
    <source>
        <dbReference type="ARBA" id="ARBA00005019"/>
    </source>
</evidence>
<keyword evidence="5 11" id="KW-0808">Transferase</keyword>
<keyword evidence="6 11" id="KW-0548">Nucleotidyltransferase</keyword>
<dbReference type="InterPro" id="IPR005248">
    <property type="entry name" value="NadD/NMNAT"/>
</dbReference>
<dbReference type="InterPro" id="IPR014729">
    <property type="entry name" value="Rossmann-like_a/b/a_fold"/>
</dbReference>
<evidence type="ECO:0000256" key="6">
    <source>
        <dbReference type="ARBA" id="ARBA00022695"/>
    </source>
</evidence>
<organism evidence="13 14">
    <name type="scientific">Faucicola atlantae</name>
    <dbReference type="NCBI Taxonomy" id="34059"/>
    <lineage>
        <taxon>Bacteria</taxon>
        <taxon>Pseudomonadati</taxon>
        <taxon>Pseudomonadota</taxon>
        <taxon>Gammaproteobacteria</taxon>
        <taxon>Moraxellales</taxon>
        <taxon>Moraxellaceae</taxon>
        <taxon>Faucicola</taxon>
    </lineage>
</organism>
<dbReference type="NCBIfam" id="TIGR00125">
    <property type="entry name" value="cyt_tran_rel"/>
    <property type="match status" value="1"/>
</dbReference>
<dbReference type="PANTHER" id="PTHR39321:SF3">
    <property type="entry name" value="PHOSPHOPANTETHEINE ADENYLYLTRANSFERASE"/>
    <property type="match status" value="1"/>
</dbReference>
<dbReference type="PANTHER" id="PTHR39321">
    <property type="entry name" value="NICOTINATE-NUCLEOTIDE ADENYLYLTRANSFERASE-RELATED"/>
    <property type="match status" value="1"/>
</dbReference>
<comment type="similarity">
    <text evidence="3 11">Belongs to the NadD family.</text>
</comment>
<feature type="domain" description="Cytidyltransferase-like" evidence="12">
    <location>
        <begin position="10"/>
        <end position="155"/>
    </location>
</feature>
<comment type="function">
    <text evidence="1 11">Catalyzes the reversible adenylation of nicotinate mononucleotide (NaMN) to nicotinic acid adenine dinucleotide (NaAD).</text>
</comment>
<keyword evidence="9 11" id="KW-0520">NAD</keyword>
<dbReference type="Proteomes" id="UP000092508">
    <property type="component" value="Unassembled WGS sequence"/>
</dbReference>
<evidence type="ECO:0000259" key="12">
    <source>
        <dbReference type="Pfam" id="PF01467"/>
    </source>
</evidence>
<evidence type="ECO:0000256" key="4">
    <source>
        <dbReference type="ARBA" id="ARBA00022642"/>
    </source>
</evidence>
<keyword evidence="7 11" id="KW-0547">Nucleotide-binding</keyword>
<comment type="pathway">
    <text evidence="2 11">Cofactor biosynthesis; NAD(+) biosynthesis; deamido-NAD(+) from nicotinate D-ribonucleotide: step 1/1.</text>
</comment>